<dbReference type="EMBL" id="CP044548">
    <property type="protein sequence ID" value="QFQ30614.1"/>
    <property type="molecule type" value="Genomic_DNA"/>
</dbReference>
<proteinExistence type="inferred from homology"/>
<dbReference type="InterPro" id="IPR038765">
    <property type="entry name" value="Papain-like_cys_pep_sf"/>
</dbReference>
<keyword evidence="4" id="KW-0788">Thiol protease</keyword>
<accession>A0A5P8FNV5</accession>
<dbReference type="InterPro" id="IPR051202">
    <property type="entry name" value="Peptidase_C40"/>
</dbReference>
<keyword evidence="5" id="KW-0732">Signal</keyword>
<organism evidence="7 8">
    <name type="scientific">Janibacter melonis</name>
    <dbReference type="NCBI Taxonomy" id="262209"/>
    <lineage>
        <taxon>Bacteria</taxon>
        <taxon>Bacillati</taxon>
        <taxon>Actinomycetota</taxon>
        <taxon>Actinomycetes</taxon>
        <taxon>Micrococcales</taxon>
        <taxon>Intrasporangiaceae</taxon>
        <taxon>Janibacter</taxon>
    </lineage>
</organism>
<evidence type="ECO:0000256" key="3">
    <source>
        <dbReference type="ARBA" id="ARBA00022801"/>
    </source>
</evidence>
<evidence type="ECO:0000313" key="8">
    <source>
        <dbReference type="Proteomes" id="UP000271708"/>
    </source>
</evidence>
<dbReference type="AlphaFoldDB" id="A0A5P8FNV5"/>
<evidence type="ECO:0000256" key="2">
    <source>
        <dbReference type="ARBA" id="ARBA00022670"/>
    </source>
</evidence>
<gene>
    <name evidence="7" type="ORF">EEW87_010440</name>
</gene>
<dbReference type="GO" id="GO:0008234">
    <property type="term" value="F:cysteine-type peptidase activity"/>
    <property type="evidence" value="ECO:0007669"/>
    <property type="project" value="UniProtKB-KW"/>
</dbReference>
<evidence type="ECO:0000256" key="5">
    <source>
        <dbReference type="SAM" id="SignalP"/>
    </source>
</evidence>
<evidence type="ECO:0000313" key="7">
    <source>
        <dbReference type="EMBL" id="QFQ30614.1"/>
    </source>
</evidence>
<dbReference type="PANTHER" id="PTHR47053">
    <property type="entry name" value="MUREIN DD-ENDOPEPTIDASE MEPH-RELATED"/>
    <property type="match status" value="1"/>
</dbReference>
<dbReference type="GO" id="GO:0006508">
    <property type="term" value="P:proteolysis"/>
    <property type="evidence" value="ECO:0007669"/>
    <property type="project" value="UniProtKB-KW"/>
</dbReference>
<keyword evidence="3" id="KW-0378">Hydrolase</keyword>
<dbReference type="KEGG" id="jme:EEW87_010440"/>
<evidence type="ECO:0000256" key="4">
    <source>
        <dbReference type="ARBA" id="ARBA00022807"/>
    </source>
</evidence>
<dbReference type="PANTHER" id="PTHR47053:SF1">
    <property type="entry name" value="MUREIN DD-ENDOPEPTIDASE MEPH-RELATED"/>
    <property type="match status" value="1"/>
</dbReference>
<name>A0A5P8FNV5_9MICO</name>
<dbReference type="OrthoDB" id="9815778at2"/>
<keyword evidence="2" id="KW-0645">Protease</keyword>
<dbReference type="Pfam" id="PF00877">
    <property type="entry name" value="NLPC_P60"/>
    <property type="match status" value="1"/>
</dbReference>
<protein>
    <submittedName>
        <fullName evidence="7">NlpC/P60 family protein</fullName>
    </submittedName>
</protein>
<dbReference type="SUPFAM" id="SSF54001">
    <property type="entry name" value="Cysteine proteinases"/>
    <property type="match status" value="1"/>
</dbReference>
<dbReference type="Proteomes" id="UP000271708">
    <property type="component" value="Chromosome"/>
</dbReference>
<sequence>MRRGPARPCPREKRPPVRHLSKTSALLAAVALAATGTAVSEVLAPSSASASDITTSRSNIWQSYVLANSRVGDTPYRYGGTSLWTGADCSGFTQTVYDKRSGANLPRTAEQQRRSVRAISKRWARPGDLVFFGAPAYHMGIYAGNGYVVDASRSGSTVKKRKIWTSDVRYGTLRAS</sequence>
<dbReference type="Gene3D" id="3.90.1720.10">
    <property type="entry name" value="endopeptidase domain like (from Nostoc punctiforme)"/>
    <property type="match status" value="1"/>
</dbReference>
<reference evidence="7 8" key="1">
    <citation type="submission" date="2019-09" db="EMBL/GenBank/DDBJ databases">
        <title>Complete Genome Sequence of Janibacter melonis M714 with both human health impact and industrial applications.</title>
        <authorList>
            <person name="Jin M."/>
            <person name="Zhao Q.R."/>
        </authorList>
    </citation>
    <scope>NUCLEOTIDE SEQUENCE [LARGE SCALE GENOMIC DNA]</scope>
    <source>
        <strain evidence="7 8">M714</strain>
    </source>
</reference>
<feature type="signal peptide" evidence="5">
    <location>
        <begin position="1"/>
        <end position="33"/>
    </location>
</feature>
<feature type="chain" id="PRO_5038473519" evidence="5">
    <location>
        <begin position="34"/>
        <end position="176"/>
    </location>
</feature>
<dbReference type="InterPro" id="IPR000064">
    <property type="entry name" value="NLP_P60_dom"/>
</dbReference>
<comment type="similarity">
    <text evidence="1">Belongs to the peptidase C40 family.</text>
</comment>
<evidence type="ECO:0000259" key="6">
    <source>
        <dbReference type="PROSITE" id="PS51935"/>
    </source>
</evidence>
<dbReference type="PROSITE" id="PS51935">
    <property type="entry name" value="NLPC_P60"/>
    <property type="match status" value="1"/>
</dbReference>
<feature type="domain" description="NlpC/P60" evidence="6">
    <location>
        <begin position="57"/>
        <end position="176"/>
    </location>
</feature>
<evidence type="ECO:0000256" key="1">
    <source>
        <dbReference type="ARBA" id="ARBA00007074"/>
    </source>
</evidence>